<dbReference type="PANTHER" id="PTHR31964:SF140">
    <property type="entry name" value="UNIVERSAL STRESS PROTEIN FAMILY PROTEIN"/>
    <property type="match status" value="1"/>
</dbReference>
<evidence type="ECO:0000256" key="1">
    <source>
        <dbReference type="SAM" id="MobiDB-lite"/>
    </source>
</evidence>
<evidence type="ECO:0000313" key="3">
    <source>
        <dbReference type="EMBL" id="KAJ3261008.1"/>
    </source>
</evidence>
<dbReference type="InterPro" id="IPR006016">
    <property type="entry name" value="UspA"/>
</dbReference>
<comment type="caution">
    <text evidence="3">The sequence shown here is derived from an EMBL/GenBank/DDBJ whole genome shotgun (WGS) entry which is preliminary data.</text>
</comment>
<protein>
    <recommendedName>
        <fullName evidence="2">UspA domain-containing protein</fullName>
    </recommendedName>
</protein>
<dbReference type="PANTHER" id="PTHR31964">
    <property type="entry name" value="ADENINE NUCLEOTIDE ALPHA HYDROLASES-LIKE SUPERFAMILY PROTEIN"/>
    <property type="match status" value="1"/>
</dbReference>
<feature type="compositionally biased region" description="Basic and acidic residues" evidence="1">
    <location>
        <begin position="1"/>
        <end position="20"/>
    </location>
</feature>
<dbReference type="PRINTS" id="PR01438">
    <property type="entry name" value="UNVRSLSTRESS"/>
</dbReference>
<proteinExistence type="predicted"/>
<gene>
    <name evidence="3" type="ORF">HK103_006963</name>
</gene>
<feature type="domain" description="UspA" evidence="2">
    <location>
        <begin position="22"/>
        <end position="171"/>
    </location>
</feature>
<sequence length="174" mass="19125">MTSSAEEVHHGAPQHPDFKPKRTIVFPVDSSDHSKNTIIWALENLLTDQDQAILMNVRSGVLSIFNVNMGYPYAPTVYPEETVHRVEDAEKAASHELLLNYSKMLVAKKIHTKAIALRGEARSELVTTINSLKPSLVVLGSRGLSNIATSLLGSVSNYLLHNCECPVLILPAKK</sequence>
<dbReference type="CDD" id="cd23659">
    <property type="entry name" value="USP_At3g01520-like"/>
    <property type="match status" value="1"/>
</dbReference>
<evidence type="ECO:0000259" key="2">
    <source>
        <dbReference type="Pfam" id="PF00582"/>
    </source>
</evidence>
<name>A0AAD5YAG9_9FUNG</name>
<dbReference type="Proteomes" id="UP001210925">
    <property type="component" value="Unassembled WGS sequence"/>
</dbReference>
<keyword evidence="4" id="KW-1185">Reference proteome</keyword>
<feature type="region of interest" description="Disordered" evidence="1">
    <location>
        <begin position="1"/>
        <end position="22"/>
    </location>
</feature>
<dbReference type="Pfam" id="PF00582">
    <property type="entry name" value="Usp"/>
    <property type="match status" value="1"/>
</dbReference>
<dbReference type="SUPFAM" id="SSF52402">
    <property type="entry name" value="Adenine nucleotide alpha hydrolases-like"/>
    <property type="match status" value="1"/>
</dbReference>
<dbReference type="EMBL" id="JADGKB010000008">
    <property type="protein sequence ID" value="KAJ3261008.1"/>
    <property type="molecule type" value="Genomic_DNA"/>
</dbReference>
<dbReference type="AlphaFoldDB" id="A0AAD5YAG9"/>
<organism evidence="3 4">
    <name type="scientific">Boothiomyces macroporosus</name>
    <dbReference type="NCBI Taxonomy" id="261099"/>
    <lineage>
        <taxon>Eukaryota</taxon>
        <taxon>Fungi</taxon>
        <taxon>Fungi incertae sedis</taxon>
        <taxon>Chytridiomycota</taxon>
        <taxon>Chytridiomycota incertae sedis</taxon>
        <taxon>Chytridiomycetes</taxon>
        <taxon>Rhizophydiales</taxon>
        <taxon>Terramycetaceae</taxon>
        <taxon>Boothiomyces</taxon>
    </lineage>
</organism>
<dbReference type="Gene3D" id="3.40.50.620">
    <property type="entry name" value="HUPs"/>
    <property type="match status" value="1"/>
</dbReference>
<reference evidence="3" key="1">
    <citation type="submission" date="2020-05" db="EMBL/GenBank/DDBJ databases">
        <title>Phylogenomic resolution of chytrid fungi.</title>
        <authorList>
            <person name="Stajich J.E."/>
            <person name="Amses K."/>
            <person name="Simmons R."/>
            <person name="Seto K."/>
            <person name="Myers J."/>
            <person name="Bonds A."/>
            <person name="Quandt C.A."/>
            <person name="Barry K."/>
            <person name="Liu P."/>
            <person name="Grigoriev I."/>
            <person name="Longcore J.E."/>
            <person name="James T.Y."/>
        </authorList>
    </citation>
    <scope>NUCLEOTIDE SEQUENCE</scope>
    <source>
        <strain evidence="3">PLAUS21</strain>
    </source>
</reference>
<dbReference type="InterPro" id="IPR014729">
    <property type="entry name" value="Rossmann-like_a/b/a_fold"/>
</dbReference>
<accession>A0AAD5YAG9</accession>
<evidence type="ECO:0000313" key="4">
    <source>
        <dbReference type="Proteomes" id="UP001210925"/>
    </source>
</evidence>
<dbReference type="InterPro" id="IPR006015">
    <property type="entry name" value="Universal_stress_UspA"/>
</dbReference>